<evidence type="ECO:0000256" key="6">
    <source>
        <dbReference type="ARBA" id="ARBA00022741"/>
    </source>
</evidence>
<dbReference type="PROSITE" id="PS50862">
    <property type="entry name" value="AA_TRNA_LIGASE_II"/>
    <property type="match status" value="1"/>
</dbReference>
<dbReference type="InterPro" id="IPR045864">
    <property type="entry name" value="aa-tRNA-synth_II/BPL/LPL"/>
</dbReference>
<dbReference type="PANTHER" id="PTHR43697:SF1">
    <property type="entry name" value="SERINE--TRNA LIGASE"/>
    <property type="match status" value="1"/>
</dbReference>
<feature type="binding site" evidence="13">
    <location>
        <position position="266"/>
    </location>
    <ligand>
        <name>L-serine</name>
        <dbReference type="ChEBI" id="CHEBI:33384"/>
    </ligand>
</feature>
<evidence type="ECO:0000256" key="14">
    <source>
        <dbReference type="PIRSR" id="PIRSR001529-2"/>
    </source>
</evidence>
<comment type="subcellular location">
    <subcellularLocation>
        <location evidence="1 12">Cytoplasm</location>
    </subcellularLocation>
</comment>
<evidence type="ECO:0000256" key="11">
    <source>
        <dbReference type="ARBA" id="ARBA00048823"/>
    </source>
</evidence>
<name>A0A6G9QLH6_9GAMM</name>
<keyword evidence="9 12" id="KW-0030">Aminoacyl-tRNA synthetase</keyword>
<feature type="binding site" evidence="12">
    <location>
        <position position="389"/>
    </location>
    <ligand>
        <name>L-serine</name>
        <dbReference type="ChEBI" id="CHEBI:33384"/>
    </ligand>
</feature>
<keyword evidence="4 12" id="KW-0963">Cytoplasm</keyword>
<dbReference type="Pfam" id="PF02403">
    <property type="entry name" value="Seryl_tRNA_N"/>
    <property type="match status" value="1"/>
</dbReference>
<feature type="binding site" evidence="12 14">
    <location>
        <begin position="266"/>
        <end position="268"/>
    </location>
    <ligand>
        <name>ATP</name>
        <dbReference type="ChEBI" id="CHEBI:30616"/>
    </ligand>
</feature>
<evidence type="ECO:0000256" key="4">
    <source>
        <dbReference type="ARBA" id="ARBA00022490"/>
    </source>
</evidence>
<reference evidence="16 17" key="1">
    <citation type="submission" date="2020-03" db="EMBL/GenBank/DDBJ databases">
        <title>Complete genome sequence of Shewanella sp.</title>
        <authorList>
            <person name="Kim Y.-S."/>
            <person name="Kim S.-J."/>
            <person name="Jung H.-K."/>
            <person name="Kim K.-H."/>
        </authorList>
    </citation>
    <scope>NUCLEOTIDE SEQUENCE [LARGE SCALE GENOMIC DNA]</scope>
    <source>
        <strain evidence="16 17">PN3F2</strain>
    </source>
</reference>
<proteinExistence type="inferred from homology"/>
<comment type="similarity">
    <text evidence="3 12">Belongs to the class-II aminoacyl-tRNA synthetase family. Type-1 seryl-tRNA synthetase subfamily.</text>
</comment>
<feature type="binding site" evidence="13">
    <location>
        <position position="235"/>
    </location>
    <ligand>
        <name>L-serine</name>
        <dbReference type="ChEBI" id="CHEBI:33384"/>
    </ligand>
</feature>
<keyword evidence="6 12" id="KW-0547">Nucleotide-binding</keyword>
<evidence type="ECO:0000256" key="9">
    <source>
        <dbReference type="ARBA" id="ARBA00023146"/>
    </source>
</evidence>
<evidence type="ECO:0000256" key="2">
    <source>
        <dbReference type="ARBA" id="ARBA00005045"/>
    </source>
</evidence>
<dbReference type="Pfam" id="PF00587">
    <property type="entry name" value="tRNA-synt_2b"/>
    <property type="match status" value="1"/>
</dbReference>
<comment type="caution">
    <text evidence="12">Lacks conserved residue(s) required for the propagation of feature annotation.</text>
</comment>
<evidence type="ECO:0000256" key="5">
    <source>
        <dbReference type="ARBA" id="ARBA00022598"/>
    </source>
</evidence>
<feature type="binding site" evidence="12 13">
    <location>
        <position position="289"/>
    </location>
    <ligand>
        <name>L-serine</name>
        <dbReference type="ChEBI" id="CHEBI:33384"/>
    </ligand>
</feature>
<keyword evidence="5 12" id="KW-0436">Ligase</keyword>
<feature type="binding site" evidence="12">
    <location>
        <begin position="235"/>
        <end position="237"/>
    </location>
    <ligand>
        <name>L-serine</name>
        <dbReference type="ChEBI" id="CHEBI:33384"/>
    </ligand>
</feature>
<dbReference type="InterPro" id="IPR010978">
    <property type="entry name" value="tRNA-bd_arm"/>
</dbReference>
<evidence type="ECO:0000313" key="16">
    <source>
        <dbReference type="EMBL" id="QIR14691.1"/>
    </source>
</evidence>
<evidence type="ECO:0000256" key="8">
    <source>
        <dbReference type="ARBA" id="ARBA00022917"/>
    </source>
</evidence>
<evidence type="ECO:0000256" key="3">
    <source>
        <dbReference type="ARBA" id="ARBA00010728"/>
    </source>
</evidence>
<dbReference type="GO" id="GO:0004828">
    <property type="term" value="F:serine-tRNA ligase activity"/>
    <property type="evidence" value="ECO:0007669"/>
    <property type="project" value="UniProtKB-UniRule"/>
</dbReference>
<evidence type="ECO:0000256" key="10">
    <source>
        <dbReference type="ARBA" id="ARBA00047929"/>
    </source>
</evidence>
<dbReference type="SUPFAM" id="SSF46589">
    <property type="entry name" value="tRNA-binding arm"/>
    <property type="match status" value="1"/>
</dbReference>
<dbReference type="EC" id="6.1.1.11" evidence="12"/>
<evidence type="ECO:0000256" key="7">
    <source>
        <dbReference type="ARBA" id="ARBA00022840"/>
    </source>
</evidence>
<sequence length="428" mass="47406">MLDPKFLRTELEFTAERLATRGYQLDVDHISSLEEKRKTLQVQTEELQASRNAISKSIGQAKSRGEDIAPIMAQVGDLGSQLDAKKAELALLLQELNMIAMSIPNLPDDSVPTGADENDNVEVRRWGTPKAFDFEVKDHLDLGEGVQGLDFKNAVKITGSRFIVMKGQVARLNRALGQFMLDMHTTKHGYTEAYVPLLVNEDSLLGTGQLPKFGEDLFHTKPATEEAQSLSLIPTAEVPLTNLVRDTIVEEADLPIKMTALTACFRSEAGSYGRDTRGLIRQHQFDKVELVQIVHPEHSMAALDELTQHAENILQALELPYRTVVLCTGDMGFGASKTFDIEVWLPAQNTYREISSCSNMKDFQARRMQARYRNKADNKPALLHTLNGSGLAVGRTLVAILENYQNADGTITVPTVLRPYMGGLEVIG</sequence>
<comment type="catalytic activity">
    <reaction evidence="10 12">
        <text>tRNA(Sec) + L-serine + ATP = L-seryl-tRNA(Sec) + AMP + diphosphate + H(+)</text>
        <dbReference type="Rhea" id="RHEA:42580"/>
        <dbReference type="Rhea" id="RHEA-COMP:9742"/>
        <dbReference type="Rhea" id="RHEA-COMP:10128"/>
        <dbReference type="ChEBI" id="CHEBI:15378"/>
        <dbReference type="ChEBI" id="CHEBI:30616"/>
        <dbReference type="ChEBI" id="CHEBI:33019"/>
        <dbReference type="ChEBI" id="CHEBI:33384"/>
        <dbReference type="ChEBI" id="CHEBI:78442"/>
        <dbReference type="ChEBI" id="CHEBI:78533"/>
        <dbReference type="ChEBI" id="CHEBI:456215"/>
        <dbReference type="EC" id="6.1.1.11"/>
    </reaction>
</comment>
<dbReference type="InterPro" id="IPR006195">
    <property type="entry name" value="aa-tRNA-synth_II"/>
</dbReference>
<keyword evidence="7 12" id="KW-0067">ATP-binding</keyword>
<dbReference type="InterPro" id="IPR042103">
    <property type="entry name" value="SerRS_1_N_sf"/>
</dbReference>
<dbReference type="GO" id="GO:0016260">
    <property type="term" value="P:selenocysteine biosynthetic process"/>
    <property type="evidence" value="ECO:0007669"/>
    <property type="project" value="UniProtKB-UniRule"/>
</dbReference>
<dbReference type="KEGG" id="saes:HBH39_09515"/>
<dbReference type="Gene3D" id="3.30.930.10">
    <property type="entry name" value="Bira Bifunctional Protein, Domain 2"/>
    <property type="match status" value="1"/>
</dbReference>
<evidence type="ECO:0000259" key="15">
    <source>
        <dbReference type="PROSITE" id="PS50862"/>
    </source>
</evidence>
<dbReference type="Proteomes" id="UP000502608">
    <property type="component" value="Chromosome"/>
</dbReference>
<evidence type="ECO:0000313" key="17">
    <source>
        <dbReference type="Proteomes" id="UP000502608"/>
    </source>
</evidence>
<dbReference type="CDD" id="cd00770">
    <property type="entry name" value="SerRS_core"/>
    <property type="match status" value="1"/>
</dbReference>
<dbReference type="GO" id="GO:0005737">
    <property type="term" value="C:cytoplasm"/>
    <property type="evidence" value="ECO:0007669"/>
    <property type="project" value="UniProtKB-SubCell"/>
</dbReference>
<dbReference type="AlphaFoldDB" id="A0A6G9QLH6"/>
<feature type="domain" description="Aminoacyl-transfer RNA synthetases class-II family profile" evidence="15">
    <location>
        <begin position="171"/>
        <end position="414"/>
    </location>
</feature>
<dbReference type="PIRSF" id="PIRSF001529">
    <property type="entry name" value="Ser-tRNA-synth_IIa"/>
    <property type="match status" value="1"/>
</dbReference>
<evidence type="ECO:0000256" key="13">
    <source>
        <dbReference type="PIRSR" id="PIRSR001529-1"/>
    </source>
</evidence>
<dbReference type="EMBL" id="CP050313">
    <property type="protein sequence ID" value="QIR14691.1"/>
    <property type="molecule type" value="Genomic_DNA"/>
</dbReference>
<dbReference type="PRINTS" id="PR00981">
    <property type="entry name" value="TRNASYNTHSER"/>
</dbReference>
<dbReference type="HAMAP" id="MF_00176">
    <property type="entry name" value="Ser_tRNA_synth_type1"/>
    <property type="match status" value="1"/>
</dbReference>
<dbReference type="NCBIfam" id="TIGR00414">
    <property type="entry name" value="serS"/>
    <property type="match status" value="1"/>
</dbReference>
<evidence type="ECO:0000256" key="12">
    <source>
        <dbReference type="HAMAP-Rule" id="MF_00176"/>
    </source>
</evidence>
<dbReference type="GO" id="GO:0006434">
    <property type="term" value="P:seryl-tRNA aminoacylation"/>
    <property type="evidence" value="ECO:0007669"/>
    <property type="project" value="UniProtKB-UniRule"/>
</dbReference>
<dbReference type="RefSeq" id="WP_167677704.1">
    <property type="nucleotide sequence ID" value="NZ_CP050313.1"/>
</dbReference>
<comment type="catalytic activity">
    <reaction evidence="11 12">
        <text>tRNA(Ser) + L-serine + ATP = L-seryl-tRNA(Ser) + AMP + diphosphate + H(+)</text>
        <dbReference type="Rhea" id="RHEA:12292"/>
        <dbReference type="Rhea" id="RHEA-COMP:9669"/>
        <dbReference type="Rhea" id="RHEA-COMP:9703"/>
        <dbReference type="ChEBI" id="CHEBI:15378"/>
        <dbReference type="ChEBI" id="CHEBI:30616"/>
        <dbReference type="ChEBI" id="CHEBI:33019"/>
        <dbReference type="ChEBI" id="CHEBI:33384"/>
        <dbReference type="ChEBI" id="CHEBI:78442"/>
        <dbReference type="ChEBI" id="CHEBI:78533"/>
        <dbReference type="ChEBI" id="CHEBI:456215"/>
        <dbReference type="EC" id="6.1.1.11"/>
    </reaction>
</comment>
<dbReference type="InterPro" id="IPR033729">
    <property type="entry name" value="SerRS_core"/>
</dbReference>
<organism evidence="16 17">
    <name type="scientific">Shewanella aestuarii</name>
    <dbReference type="NCBI Taxonomy" id="1028752"/>
    <lineage>
        <taxon>Bacteria</taxon>
        <taxon>Pseudomonadati</taxon>
        <taxon>Pseudomonadota</taxon>
        <taxon>Gammaproteobacteria</taxon>
        <taxon>Alteromonadales</taxon>
        <taxon>Shewanellaceae</taxon>
        <taxon>Shewanella</taxon>
    </lineage>
</organism>
<gene>
    <name evidence="12 16" type="primary">serS</name>
    <name evidence="16" type="ORF">HBH39_09515</name>
</gene>
<feature type="binding site" evidence="13">
    <location>
        <position position="387"/>
    </location>
    <ligand>
        <name>L-serine</name>
        <dbReference type="ChEBI" id="CHEBI:33384"/>
    </ligand>
</feature>
<comment type="pathway">
    <text evidence="2 12">Aminoacyl-tRNA biosynthesis; selenocysteinyl-tRNA(Sec) biosynthesis; L-seryl-tRNA(Sec) from L-serine and tRNA(Sec): step 1/1.</text>
</comment>
<comment type="domain">
    <text evidence="12">Consists of two distinct domains, a catalytic core and a N-terminal extension that is involved in tRNA binding.</text>
</comment>
<dbReference type="InterPro" id="IPR015866">
    <property type="entry name" value="Ser-tRNA-synth_1_N"/>
</dbReference>
<comment type="subunit">
    <text evidence="12">Homodimer. The tRNA molecule binds across the dimer.</text>
</comment>
<dbReference type="InterPro" id="IPR002317">
    <property type="entry name" value="Ser-tRNA-ligase_type_1"/>
</dbReference>
<feature type="binding site" evidence="12 14">
    <location>
        <begin position="353"/>
        <end position="356"/>
    </location>
    <ligand>
        <name>ATP</name>
        <dbReference type="ChEBI" id="CHEBI:30616"/>
    </ligand>
</feature>
<dbReference type="PANTHER" id="PTHR43697">
    <property type="entry name" value="SERYL-TRNA SYNTHETASE"/>
    <property type="match status" value="1"/>
</dbReference>
<dbReference type="Gene3D" id="1.10.287.40">
    <property type="entry name" value="Serine-tRNA synthetase, tRNA binding domain"/>
    <property type="match status" value="1"/>
</dbReference>
<evidence type="ECO:0000256" key="1">
    <source>
        <dbReference type="ARBA" id="ARBA00004496"/>
    </source>
</evidence>
<dbReference type="InterPro" id="IPR002314">
    <property type="entry name" value="aa-tRNA-synt_IIb"/>
</dbReference>
<comment type="function">
    <text evidence="12">Catalyzes the attachment of serine to tRNA(Ser). Is also able to aminoacylate tRNA(Sec) with serine, to form the misacylated tRNA L-seryl-tRNA(Sec), which will be further converted into selenocysteinyl-tRNA(Sec).</text>
</comment>
<dbReference type="GO" id="GO:0005524">
    <property type="term" value="F:ATP binding"/>
    <property type="evidence" value="ECO:0007669"/>
    <property type="project" value="UniProtKB-UniRule"/>
</dbReference>
<protein>
    <recommendedName>
        <fullName evidence="12">Serine--tRNA ligase</fullName>
        <ecNumber evidence="12">6.1.1.11</ecNumber>
    </recommendedName>
    <alternativeName>
        <fullName evidence="12">Seryl-tRNA synthetase</fullName>
        <shortName evidence="12">SerRS</shortName>
    </alternativeName>
    <alternativeName>
        <fullName evidence="12">Seryl-tRNA(Ser/Sec) synthetase</fullName>
    </alternativeName>
</protein>
<keyword evidence="17" id="KW-1185">Reference proteome</keyword>
<dbReference type="UniPathway" id="UPA00906">
    <property type="reaction ID" value="UER00895"/>
</dbReference>
<keyword evidence="8 12" id="KW-0648">Protein biosynthesis</keyword>
<accession>A0A6G9QLH6</accession>
<dbReference type="SUPFAM" id="SSF55681">
    <property type="entry name" value="Class II aaRS and biotin synthetases"/>
    <property type="match status" value="1"/>
</dbReference>